<dbReference type="PANTHER" id="PTHR37296">
    <property type="entry name" value="CONSERVED VIRULENCE FACTOR B"/>
    <property type="match status" value="1"/>
</dbReference>
<dbReference type="InterPro" id="IPR048587">
    <property type="entry name" value="CvfB_S1_3rd"/>
</dbReference>
<gene>
    <name evidence="3" type="ORF">H9968_09685</name>
</gene>
<dbReference type="SUPFAM" id="SSF50249">
    <property type="entry name" value="Nucleic acid-binding proteins"/>
    <property type="match status" value="1"/>
</dbReference>
<dbReference type="Pfam" id="PF13509">
    <property type="entry name" value="S1_2"/>
    <property type="match status" value="2"/>
</dbReference>
<dbReference type="InterPro" id="IPR014464">
    <property type="entry name" value="CvfB_fam"/>
</dbReference>
<dbReference type="AlphaFoldDB" id="A0A9D2J7Q1"/>
<dbReference type="PANTHER" id="PTHR37296:SF1">
    <property type="entry name" value="CONSERVED VIRULENCE FACTOR B"/>
    <property type="match status" value="1"/>
</dbReference>
<dbReference type="Proteomes" id="UP000824049">
    <property type="component" value="Unassembled WGS sequence"/>
</dbReference>
<reference evidence="3" key="2">
    <citation type="submission" date="2021-04" db="EMBL/GenBank/DDBJ databases">
        <authorList>
            <person name="Gilroy R."/>
        </authorList>
    </citation>
    <scope>NUCLEOTIDE SEQUENCE</scope>
    <source>
        <strain evidence="3">CHK179-28034</strain>
    </source>
</reference>
<name>A0A9D2J7Q1_9FIRM</name>
<accession>A0A9D2J7Q1</accession>
<feature type="domain" description="S1 motif" evidence="2">
    <location>
        <begin position="150"/>
        <end position="211"/>
    </location>
</feature>
<evidence type="ECO:0000313" key="3">
    <source>
        <dbReference type="EMBL" id="HIZ40175.1"/>
    </source>
</evidence>
<reference evidence="3" key="1">
    <citation type="journal article" date="2021" name="PeerJ">
        <title>Extensive microbial diversity within the chicken gut microbiome revealed by metagenomics and culture.</title>
        <authorList>
            <person name="Gilroy R."/>
            <person name="Ravi A."/>
            <person name="Getino M."/>
            <person name="Pursley I."/>
            <person name="Horton D.L."/>
            <person name="Alikhan N.F."/>
            <person name="Baker D."/>
            <person name="Gharbi K."/>
            <person name="Hall N."/>
            <person name="Watson M."/>
            <person name="Adriaenssens E.M."/>
            <person name="Foster-Nyarko E."/>
            <person name="Jarju S."/>
            <person name="Secka A."/>
            <person name="Antonio M."/>
            <person name="Oren A."/>
            <person name="Chaudhuri R.R."/>
            <person name="La Ragione R."/>
            <person name="Hildebrand F."/>
            <person name="Pallen M.J."/>
        </authorList>
    </citation>
    <scope>NUCLEOTIDE SEQUENCE</scope>
    <source>
        <strain evidence="3">CHK179-28034</strain>
    </source>
</reference>
<organism evidence="3 4">
    <name type="scientific">Candidatus Anaerobutyricum stercoris</name>
    <dbReference type="NCBI Taxonomy" id="2838457"/>
    <lineage>
        <taxon>Bacteria</taxon>
        <taxon>Bacillati</taxon>
        <taxon>Bacillota</taxon>
        <taxon>Clostridia</taxon>
        <taxon>Lachnospirales</taxon>
        <taxon>Lachnospiraceae</taxon>
        <taxon>Anaerobutyricum</taxon>
    </lineage>
</organism>
<dbReference type="EMBL" id="DXBR01000088">
    <property type="protein sequence ID" value="HIZ40175.1"/>
    <property type="molecule type" value="Genomic_DNA"/>
</dbReference>
<protein>
    <submittedName>
        <fullName evidence="3">S1 RNA-binding domain-containing protein</fullName>
    </submittedName>
</protein>
<dbReference type="PIRSF" id="PIRSF012524">
    <property type="entry name" value="YitL_S1"/>
    <property type="match status" value="1"/>
</dbReference>
<dbReference type="GO" id="GO:0003676">
    <property type="term" value="F:nucleic acid binding"/>
    <property type="evidence" value="ECO:0007669"/>
    <property type="project" value="InterPro"/>
</dbReference>
<dbReference type="InterPro" id="IPR003029">
    <property type="entry name" value="S1_domain"/>
</dbReference>
<dbReference type="Gene3D" id="1.10.10.10">
    <property type="entry name" value="Winged helix-like DNA-binding domain superfamily/Winged helix DNA-binding domain"/>
    <property type="match status" value="1"/>
</dbReference>
<comment type="caution">
    <text evidence="3">The sequence shown here is derived from an EMBL/GenBank/DDBJ whole genome shotgun (WGS) entry which is preliminary data.</text>
</comment>
<evidence type="ECO:0000313" key="4">
    <source>
        <dbReference type="Proteomes" id="UP000824049"/>
    </source>
</evidence>
<sequence>MIELGVKQTLYIDHTTSFGVYLCEKKNLGKKKEDCVLLPGRQVPEGSQKGDGVEVFLYRDSQDRLIATTQIPKITLGELAVLEVVDVTKIGAFLDWGLEKDLLLPFSEQTVKVRTGEKYLVGLYIDKSERLCATMKVYDFLRTDSSYQKGDSVKGIVFGKNPEYGVFVAVDGRYNAMIPKNEVVRKLEIGEEVSARVVALREDGKLNLSIREKGYIQMDIDSAKIMEKLSENHGFLPYHDKSAPEDIRKEFGMSKNEFKRAIGRLYKGHKIEITDKGIKSV</sequence>
<dbReference type="Gene3D" id="2.40.50.140">
    <property type="entry name" value="Nucleic acid-binding proteins"/>
    <property type="match status" value="2"/>
</dbReference>
<dbReference type="PROSITE" id="PS50126">
    <property type="entry name" value="S1"/>
    <property type="match status" value="1"/>
</dbReference>
<dbReference type="InterPro" id="IPR012340">
    <property type="entry name" value="NA-bd_OB-fold"/>
</dbReference>
<comment type="similarity">
    <text evidence="1">Belongs to the CvfB family.</text>
</comment>
<dbReference type="Pfam" id="PF21543">
    <property type="entry name" value="CvfB_2nd"/>
    <property type="match status" value="1"/>
</dbReference>
<evidence type="ECO:0000259" key="2">
    <source>
        <dbReference type="PROSITE" id="PS50126"/>
    </source>
</evidence>
<proteinExistence type="inferred from homology"/>
<evidence type="ECO:0000256" key="1">
    <source>
        <dbReference type="PIRNR" id="PIRNR012524"/>
    </source>
</evidence>
<dbReference type="SMART" id="SM00316">
    <property type="entry name" value="S1"/>
    <property type="match status" value="1"/>
</dbReference>
<dbReference type="InterPro" id="IPR040764">
    <property type="entry name" value="CvfB_WH"/>
</dbReference>
<dbReference type="InterPro" id="IPR039566">
    <property type="entry name" value="CvfB_S1_st"/>
</dbReference>
<dbReference type="Pfam" id="PF17783">
    <property type="entry name" value="WHD_CvfB"/>
    <property type="match status" value="1"/>
</dbReference>
<dbReference type="InterPro" id="IPR036388">
    <property type="entry name" value="WH-like_DNA-bd_sf"/>
</dbReference>